<dbReference type="EMBL" id="CM045763">
    <property type="protein sequence ID" value="KAI8022722.1"/>
    <property type="molecule type" value="Genomic_DNA"/>
</dbReference>
<protein>
    <submittedName>
        <fullName evidence="1">Chalcone synthase 1</fullName>
    </submittedName>
</protein>
<dbReference type="Proteomes" id="UP001060215">
    <property type="component" value="Chromosome 6"/>
</dbReference>
<proteinExistence type="predicted"/>
<comment type="caution">
    <text evidence="1">The sequence shown here is derived from an EMBL/GenBank/DDBJ whole genome shotgun (WGS) entry which is preliminary data.</text>
</comment>
<gene>
    <name evidence="1" type="ORF">LOK49_LG03G02878</name>
</gene>
<accession>A0ACC0ID38</accession>
<name>A0ACC0ID38_9ERIC</name>
<evidence type="ECO:0000313" key="1">
    <source>
        <dbReference type="EMBL" id="KAI8022722.1"/>
    </source>
</evidence>
<reference evidence="1 2" key="1">
    <citation type="journal article" date="2022" name="Plant J.">
        <title>Chromosome-level genome of Camellia lanceoleosa provides a valuable resource for understanding genome evolution and self-incompatibility.</title>
        <authorList>
            <person name="Gong W."/>
            <person name="Xiao S."/>
            <person name="Wang L."/>
            <person name="Liao Z."/>
            <person name="Chang Y."/>
            <person name="Mo W."/>
            <person name="Hu G."/>
            <person name="Li W."/>
            <person name="Zhao G."/>
            <person name="Zhu H."/>
            <person name="Hu X."/>
            <person name="Ji K."/>
            <person name="Xiang X."/>
            <person name="Song Q."/>
            <person name="Yuan D."/>
            <person name="Jin S."/>
            <person name="Zhang L."/>
        </authorList>
    </citation>
    <scope>NUCLEOTIDE SEQUENCE [LARGE SCALE GENOMIC DNA]</scope>
    <source>
        <strain evidence="1">SQ_2022a</strain>
    </source>
</reference>
<sequence>MIAFRGPSDTDHSVLLAQALFGDGATAIIVESDLVPRVEKPLFEIVSTAQTTLLDSESAITLQLHEMGLTFHASKCVPELVSMNIEKLLVEAFQHMGISDWNSLFWIVHLGGPAILDQMELKLGLKPKKLWASRHVLREYGNLTSGCVFLILDKMRKKSVENGLKTTGDGLEWGVLFGFGPGLTIETVVLHSVST</sequence>
<evidence type="ECO:0000313" key="2">
    <source>
        <dbReference type="Proteomes" id="UP001060215"/>
    </source>
</evidence>
<keyword evidence="2" id="KW-1185">Reference proteome</keyword>
<organism evidence="1 2">
    <name type="scientific">Camellia lanceoleosa</name>
    <dbReference type="NCBI Taxonomy" id="1840588"/>
    <lineage>
        <taxon>Eukaryota</taxon>
        <taxon>Viridiplantae</taxon>
        <taxon>Streptophyta</taxon>
        <taxon>Embryophyta</taxon>
        <taxon>Tracheophyta</taxon>
        <taxon>Spermatophyta</taxon>
        <taxon>Magnoliopsida</taxon>
        <taxon>eudicotyledons</taxon>
        <taxon>Gunneridae</taxon>
        <taxon>Pentapetalae</taxon>
        <taxon>asterids</taxon>
        <taxon>Ericales</taxon>
        <taxon>Theaceae</taxon>
        <taxon>Camellia</taxon>
    </lineage>
</organism>